<reference evidence="3" key="1">
    <citation type="journal article" date="2019" name="Int. J. Syst. Evol. Microbiol.">
        <title>The Global Catalogue of Microorganisms (GCM) 10K type strain sequencing project: providing services to taxonomists for standard genome sequencing and annotation.</title>
        <authorList>
            <consortium name="The Broad Institute Genomics Platform"/>
            <consortium name="The Broad Institute Genome Sequencing Center for Infectious Disease"/>
            <person name="Wu L."/>
            <person name="Ma J."/>
        </authorList>
    </citation>
    <scope>NUCLEOTIDE SEQUENCE [LARGE SCALE GENOMIC DNA]</scope>
    <source>
        <strain evidence="3">DFY28</strain>
    </source>
</reference>
<dbReference type="Gene3D" id="2.40.50.180">
    <property type="entry name" value="CheA-289, Domain 4"/>
    <property type="match status" value="1"/>
</dbReference>
<sequence>MRPREDRHAFPAELVSIRVGGQMFALDIMTVREIRGWTSSTPLPHAPAYVLGMINLRGAVLPVLDLSGRLGLAPRTPDASSVIIVAELGGRAVGLVVDAVCDIITITPDQVQPAPALSNSMEVDFVRGVITLGDEIVTLLDLDMALPETAQAA</sequence>
<dbReference type="InterPro" id="IPR036061">
    <property type="entry name" value="CheW-like_dom_sf"/>
</dbReference>
<name>A0ABW4MY02_9CAUL</name>
<dbReference type="PANTHER" id="PTHR22617:SF23">
    <property type="entry name" value="CHEMOTAXIS PROTEIN CHEW"/>
    <property type="match status" value="1"/>
</dbReference>
<comment type="caution">
    <text evidence="2">The sequence shown here is derived from an EMBL/GenBank/DDBJ whole genome shotgun (WGS) entry which is preliminary data.</text>
</comment>
<accession>A0ABW4MY02</accession>
<evidence type="ECO:0000259" key="1">
    <source>
        <dbReference type="PROSITE" id="PS50851"/>
    </source>
</evidence>
<dbReference type="Pfam" id="PF01584">
    <property type="entry name" value="CheW"/>
    <property type="match status" value="1"/>
</dbReference>
<proteinExistence type="predicted"/>
<gene>
    <name evidence="2" type="ORF">ACFSC0_01640</name>
</gene>
<evidence type="ECO:0000313" key="2">
    <source>
        <dbReference type="EMBL" id="MFD1782079.1"/>
    </source>
</evidence>
<dbReference type="RefSeq" id="WP_377281092.1">
    <property type="nucleotide sequence ID" value="NZ_JBHRSI010000003.1"/>
</dbReference>
<dbReference type="Proteomes" id="UP001597237">
    <property type="component" value="Unassembled WGS sequence"/>
</dbReference>
<dbReference type="SMART" id="SM00260">
    <property type="entry name" value="CheW"/>
    <property type="match status" value="1"/>
</dbReference>
<dbReference type="EMBL" id="JBHUEY010000001">
    <property type="protein sequence ID" value="MFD1782079.1"/>
    <property type="molecule type" value="Genomic_DNA"/>
</dbReference>
<protein>
    <submittedName>
        <fullName evidence="2">Chemotaxis protein CheW</fullName>
    </submittedName>
</protein>
<dbReference type="Gene3D" id="2.30.30.40">
    <property type="entry name" value="SH3 Domains"/>
    <property type="match status" value="1"/>
</dbReference>
<dbReference type="CDD" id="cd00732">
    <property type="entry name" value="CheW"/>
    <property type="match status" value="1"/>
</dbReference>
<dbReference type="PANTHER" id="PTHR22617">
    <property type="entry name" value="CHEMOTAXIS SENSOR HISTIDINE KINASE-RELATED"/>
    <property type="match status" value="1"/>
</dbReference>
<dbReference type="InterPro" id="IPR039315">
    <property type="entry name" value="CheW"/>
</dbReference>
<dbReference type="PROSITE" id="PS50851">
    <property type="entry name" value="CHEW"/>
    <property type="match status" value="1"/>
</dbReference>
<organism evidence="2 3">
    <name type="scientific">Phenylobacterium terrae</name>
    <dbReference type="NCBI Taxonomy" id="2665495"/>
    <lineage>
        <taxon>Bacteria</taxon>
        <taxon>Pseudomonadati</taxon>
        <taxon>Pseudomonadota</taxon>
        <taxon>Alphaproteobacteria</taxon>
        <taxon>Caulobacterales</taxon>
        <taxon>Caulobacteraceae</taxon>
        <taxon>Phenylobacterium</taxon>
    </lineage>
</organism>
<feature type="domain" description="CheW-like" evidence="1">
    <location>
        <begin position="11"/>
        <end position="151"/>
    </location>
</feature>
<evidence type="ECO:0000313" key="3">
    <source>
        <dbReference type="Proteomes" id="UP001597237"/>
    </source>
</evidence>
<dbReference type="InterPro" id="IPR002545">
    <property type="entry name" value="CheW-lke_dom"/>
</dbReference>
<dbReference type="SUPFAM" id="SSF50341">
    <property type="entry name" value="CheW-like"/>
    <property type="match status" value="1"/>
</dbReference>
<keyword evidence="3" id="KW-1185">Reference proteome</keyword>